<proteinExistence type="predicted"/>
<dbReference type="AlphaFoldDB" id="A0A822Z393"/>
<dbReference type="InterPro" id="IPR024752">
    <property type="entry name" value="Myb/SANT-like_dom"/>
</dbReference>
<dbReference type="PANTHER" id="PTHR46929">
    <property type="entry name" value="EXPRESSED PROTEIN"/>
    <property type="match status" value="1"/>
</dbReference>
<dbReference type="EMBL" id="DUZY01000004">
    <property type="protein sequence ID" value="DAD37446.1"/>
    <property type="molecule type" value="Genomic_DNA"/>
</dbReference>
<dbReference type="PANTHER" id="PTHR46929:SF29">
    <property type="entry name" value="MYB_SANT-LIKE DOMAIN-CONTAINING PROTEIN"/>
    <property type="match status" value="1"/>
</dbReference>
<protein>
    <recommendedName>
        <fullName evidence="2">Myb/SANT-like domain-containing protein</fullName>
    </recommendedName>
</protein>
<dbReference type="Proteomes" id="UP000607653">
    <property type="component" value="Unassembled WGS sequence"/>
</dbReference>
<gene>
    <name evidence="3" type="ORF">HUJ06_008087</name>
</gene>
<sequence>MVAGEDTVVSSIGSKKDGHKDKDVLSISHSTSTKHKRTRQVRWNDAMDKALIELLANQVASGNKDDKGFKTSAYTYVCKEMTNQFGIEMKTPHIKSRMRTLKPIYLEAKKLLGTSGFRWNESRNQIQANPAVWEQYLQVVIMNCTMQANPHAFKVKGRVLKMYDEMQVILGIDQVMGEEARIGIELVNELDVEEDSDNDIDVDIYDDASTSLLAIDEFISAIDRMNEAMKKIAAALTVQSDQEFFNELWHEVMNMDGFDPQDLNAVFGYLGQNERKAKVFLARAKPYRAQMVHSIISELPSFGML</sequence>
<feature type="domain" description="Myb/SANT-like" evidence="2">
    <location>
        <begin position="42"/>
        <end position="136"/>
    </location>
</feature>
<evidence type="ECO:0000313" key="3">
    <source>
        <dbReference type="EMBL" id="DAD37446.1"/>
    </source>
</evidence>
<reference evidence="3 4" key="1">
    <citation type="journal article" date="2020" name="Mol. Biol. Evol.">
        <title>Distinct Expression and Methylation Patterns for Genes with Different Fates following a Single Whole-Genome Duplication in Flowering Plants.</title>
        <authorList>
            <person name="Shi T."/>
            <person name="Rahmani R.S."/>
            <person name="Gugger P.F."/>
            <person name="Wang M."/>
            <person name="Li H."/>
            <person name="Zhang Y."/>
            <person name="Li Z."/>
            <person name="Wang Q."/>
            <person name="Van de Peer Y."/>
            <person name="Marchal K."/>
            <person name="Chen J."/>
        </authorList>
    </citation>
    <scope>NUCLEOTIDE SEQUENCE [LARGE SCALE GENOMIC DNA]</scope>
    <source>
        <tissue evidence="3">Leaf</tissue>
    </source>
</reference>
<organism evidence="3 4">
    <name type="scientific">Nelumbo nucifera</name>
    <name type="common">Sacred lotus</name>
    <dbReference type="NCBI Taxonomy" id="4432"/>
    <lineage>
        <taxon>Eukaryota</taxon>
        <taxon>Viridiplantae</taxon>
        <taxon>Streptophyta</taxon>
        <taxon>Embryophyta</taxon>
        <taxon>Tracheophyta</taxon>
        <taxon>Spermatophyta</taxon>
        <taxon>Magnoliopsida</taxon>
        <taxon>Proteales</taxon>
        <taxon>Nelumbonaceae</taxon>
        <taxon>Nelumbo</taxon>
    </lineage>
</organism>
<dbReference type="Pfam" id="PF12776">
    <property type="entry name" value="Myb_DNA-bind_3"/>
    <property type="match status" value="1"/>
</dbReference>
<evidence type="ECO:0000256" key="1">
    <source>
        <dbReference type="SAM" id="MobiDB-lite"/>
    </source>
</evidence>
<comment type="caution">
    <text evidence="3">The sequence shown here is derived from an EMBL/GenBank/DDBJ whole genome shotgun (WGS) entry which is preliminary data.</text>
</comment>
<accession>A0A822Z393</accession>
<name>A0A822Z393_NELNU</name>
<feature type="region of interest" description="Disordered" evidence="1">
    <location>
        <begin position="1"/>
        <end position="38"/>
    </location>
</feature>
<keyword evidence="4" id="KW-1185">Reference proteome</keyword>
<evidence type="ECO:0000313" key="4">
    <source>
        <dbReference type="Proteomes" id="UP000607653"/>
    </source>
</evidence>
<feature type="compositionally biased region" description="Basic and acidic residues" evidence="1">
    <location>
        <begin position="14"/>
        <end position="24"/>
    </location>
</feature>
<evidence type="ECO:0000259" key="2">
    <source>
        <dbReference type="Pfam" id="PF12776"/>
    </source>
</evidence>